<feature type="modified residue" description="4-aspartylphosphate" evidence="4">
    <location>
        <position position="438"/>
    </location>
</feature>
<feature type="domain" description="Response regulatory" evidence="6">
    <location>
        <begin position="389"/>
        <end position="505"/>
    </location>
</feature>
<dbReference type="CDD" id="cd17580">
    <property type="entry name" value="REC_2_DhkD-like"/>
    <property type="match status" value="1"/>
</dbReference>
<dbReference type="SMART" id="SM00388">
    <property type="entry name" value="HisKA"/>
    <property type="match status" value="1"/>
</dbReference>
<dbReference type="SMART" id="SM00448">
    <property type="entry name" value="REC"/>
    <property type="match status" value="1"/>
</dbReference>
<dbReference type="KEGG" id="jag:GJA_3543"/>
<dbReference type="Proteomes" id="UP000027604">
    <property type="component" value="Chromosome I"/>
</dbReference>
<evidence type="ECO:0000256" key="2">
    <source>
        <dbReference type="ARBA" id="ARBA00012438"/>
    </source>
</evidence>
<dbReference type="InterPro" id="IPR036890">
    <property type="entry name" value="HATPase_C_sf"/>
</dbReference>
<evidence type="ECO:0000259" key="6">
    <source>
        <dbReference type="PROSITE" id="PS50110"/>
    </source>
</evidence>
<dbReference type="EC" id="2.7.13.3" evidence="2"/>
<reference evidence="7 8" key="1">
    <citation type="journal article" date="2015" name="Genome Announc.">
        <title>Genome Sequence of Mushroom Soft-Rot Pathogen Janthinobacterium agaricidamnosum.</title>
        <authorList>
            <person name="Graupner K."/>
            <person name="Lackner G."/>
            <person name="Hertweck C."/>
        </authorList>
    </citation>
    <scope>NUCLEOTIDE SEQUENCE [LARGE SCALE GENOMIC DNA]</scope>
    <source>
        <strain evidence="8">NBRC 102515 / DSM 9628</strain>
    </source>
</reference>
<evidence type="ECO:0000256" key="3">
    <source>
        <dbReference type="ARBA" id="ARBA00022553"/>
    </source>
</evidence>
<sequence>METRILIHAPTGRDAALAARLLDAAAIRHCICDGPAELARQLALGAAGVLTVEEALPDGGLQVLSEYVRKQPDWSDLPVILLSRGGPDSSIVRHAVSSLGNLTLLERPVHTLTLLTSVQAMLRARTKQYHMREGERRKDEFLASLGHELRNPLAPIKTSVALLSHWYPDTPQVTRVRDVIERQVTHLTRLVDDLLDVARITSGKIELQCQDIRFSAVIGHVAELSQQAALAKHITIDYNLPRHPIQLFADHARLVQVLSNILSNAVKFTPHGGHIAVRAWHDAGMLHVSIKDNGIGLEAGAIPRIFSMFEQSKTVAGQITSGLGIGLSLSRQFAEMHGGGVAAFSEGSGKGSEFVIDLPAVQLAPPEPAAAAAAAPVEINGAPHGKPSHVLVVDDNRDAADSLQALFQMEGFDVSAAYDGYAAVAALDSSRPDLIVMDLGMPGMDGYQAGRLIRQRPDAQHIMMIALTGWGQSDARRRTLDAGFDYHLIKPVDFVDIMRLVRQRFKRLPDQHRPPA</sequence>
<dbReference type="InterPro" id="IPR011006">
    <property type="entry name" value="CheY-like_superfamily"/>
</dbReference>
<proteinExistence type="predicted"/>
<dbReference type="SUPFAM" id="SSF47384">
    <property type="entry name" value="Homodimeric domain of signal transducing histidine kinase"/>
    <property type="match status" value="1"/>
</dbReference>
<dbReference type="InterPro" id="IPR004358">
    <property type="entry name" value="Sig_transdc_His_kin-like_C"/>
</dbReference>
<evidence type="ECO:0000256" key="4">
    <source>
        <dbReference type="PROSITE-ProRule" id="PRU00169"/>
    </source>
</evidence>
<keyword evidence="8" id="KW-1185">Reference proteome</keyword>
<organism evidence="7 8">
    <name type="scientific">Janthinobacterium agaricidamnosum NBRC 102515 = DSM 9628</name>
    <dbReference type="NCBI Taxonomy" id="1349767"/>
    <lineage>
        <taxon>Bacteria</taxon>
        <taxon>Pseudomonadati</taxon>
        <taxon>Pseudomonadota</taxon>
        <taxon>Betaproteobacteria</taxon>
        <taxon>Burkholderiales</taxon>
        <taxon>Oxalobacteraceae</taxon>
        <taxon>Janthinobacterium</taxon>
    </lineage>
</organism>
<dbReference type="Pfam" id="PF00072">
    <property type="entry name" value="Response_reg"/>
    <property type="match status" value="1"/>
</dbReference>
<dbReference type="PROSITE" id="PS50109">
    <property type="entry name" value="HIS_KIN"/>
    <property type="match status" value="1"/>
</dbReference>
<accession>W0V9Y0</accession>
<dbReference type="Gene3D" id="1.10.287.130">
    <property type="match status" value="1"/>
</dbReference>
<dbReference type="PATRIC" id="fig|1349767.4.peg.138"/>
<dbReference type="SUPFAM" id="SSF52172">
    <property type="entry name" value="CheY-like"/>
    <property type="match status" value="2"/>
</dbReference>
<feature type="domain" description="Histidine kinase" evidence="5">
    <location>
        <begin position="144"/>
        <end position="362"/>
    </location>
</feature>
<dbReference type="HOGENOM" id="CLU_000445_114_15_4"/>
<dbReference type="eggNOG" id="COG0784">
    <property type="taxonomic scope" value="Bacteria"/>
</dbReference>
<dbReference type="Gene3D" id="3.40.50.2300">
    <property type="match status" value="1"/>
</dbReference>
<dbReference type="AlphaFoldDB" id="W0V9Y0"/>
<dbReference type="InterPro" id="IPR005467">
    <property type="entry name" value="His_kinase_dom"/>
</dbReference>
<dbReference type="RefSeq" id="WP_051780997.1">
    <property type="nucleotide sequence ID" value="NZ_BCTH01000067.1"/>
</dbReference>
<evidence type="ECO:0000313" key="8">
    <source>
        <dbReference type="Proteomes" id="UP000027604"/>
    </source>
</evidence>
<dbReference type="SUPFAM" id="SSF55874">
    <property type="entry name" value="ATPase domain of HSP90 chaperone/DNA topoisomerase II/histidine kinase"/>
    <property type="match status" value="1"/>
</dbReference>
<dbReference type="InterPro" id="IPR036097">
    <property type="entry name" value="HisK_dim/P_sf"/>
</dbReference>
<dbReference type="SMART" id="SM00387">
    <property type="entry name" value="HATPase_c"/>
    <property type="match status" value="1"/>
</dbReference>
<evidence type="ECO:0000256" key="1">
    <source>
        <dbReference type="ARBA" id="ARBA00000085"/>
    </source>
</evidence>
<dbReference type="CDD" id="cd00082">
    <property type="entry name" value="HisKA"/>
    <property type="match status" value="1"/>
</dbReference>
<dbReference type="PANTHER" id="PTHR43547">
    <property type="entry name" value="TWO-COMPONENT HISTIDINE KINASE"/>
    <property type="match status" value="1"/>
</dbReference>
<name>W0V9Y0_9BURK</name>
<dbReference type="GO" id="GO:0000155">
    <property type="term" value="F:phosphorelay sensor kinase activity"/>
    <property type="evidence" value="ECO:0007669"/>
    <property type="project" value="InterPro"/>
</dbReference>
<dbReference type="EMBL" id="HG322949">
    <property type="protein sequence ID" value="CDG84158.1"/>
    <property type="molecule type" value="Genomic_DNA"/>
</dbReference>
<dbReference type="PRINTS" id="PR00344">
    <property type="entry name" value="BCTRLSENSOR"/>
</dbReference>
<evidence type="ECO:0000259" key="5">
    <source>
        <dbReference type="PROSITE" id="PS50109"/>
    </source>
</evidence>
<dbReference type="Pfam" id="PF02518">
    <property type="entry name" value="HATPase_c"/>
    <property type="match status" value="1"/>
</dbReference>
<dbReference type="InterPro" id="IPR001789">
    <property type="entry name" value="Sig_transdc_resp-reg_receiver"/>
</dbReference>
<protein>
    <recommendedName>
        <fullName evidence="2">histidine kinase</fullName>
        <ecNumber evidence="2">2.7.13.3</ecNumber>
    </recommendedName>
</protein>
<keyword evidence="7" id="KW-0808">Transferase</keyword>
<dbReference type="Pfam" id="PF00512">
    <property type="entry name" value="HisKA"/>
    <property type="match status" value="1"/>
</dbReference>
<dbReference type="InterPro" id="IPR003661">
    <property type="entry name" value="HisK_dim/P_dom"/>
</dbReference>
<evidence type="ECO:0000313" key="7">
    <source>
        <dbReference type="EMBL" id="CDG84158.1"/>
    </source>
</evidence>
<dbReference type="Gene3D" id="3.30.565.10">
    <property type="entry name" value="Histidine kinase-like ATPase, C-terminal domain"/>
    <property type="match status" value="1"/>
</dbReference>
<dbReference type="eggNOG" id="COG2205">
    <property type="taxonomic scope" value="Bacteria"/>
</dbReference>
<keyword evidence="7" id="KW-0418">Kinase</keyword>
<dbReference type="OrthoDB" id="9768069at2"/>
<dbReference type="PROSITE" id="PS50110">
    <property type="entry name" value="RESPONSE_REGULATORY"/>
    <property type="match status" value="1"/>
</dbReference>
<dbReference type="STRING" id="1349767.GJA_3543"/>
<comment type="catalytic activity">
    <reaction evidence="1">
        <text>ATP + protein L-histidine = ADP + protein N-phospho-L-histidine.</text>
        <dbReference type="EC" id="2.7.13.3"/>
    </reaction>
</comment>
<gene>
    <name evidence="7" type="ORF">GJA_3543</name>
</gene>
<dbReference type="PANTHER" id="PTHR43547:SF2">
    <property type="entry name" value="HYBRID SIGNAL TRANSDUCTION HISTIDINE KINASE C"/>
    <property type="match status" value="1"/>
</dbReference>
<keyword evidence="3 4" id="KW-0597">Phosphoprotein</keyword>
<dbReference type="InterPro" id="IPR003594">
    <property type="entry name" value="HATPase_dom"/>
</dbReference>